<reference evidence="3 4" key="1">
    <citation type="submission" date="2018-10" db="EMBL/GenBank/DDBJ databases">
        <title>Phylogenomics of Brevibacillus.</title>
        <authorList>
            <person name="Dunlap C."/>
        </authorList>
    </citation>
    <scope>NUCLEOTIDE SEQUENCE [LARGE SCALE GENOMIC DNA]</scope>
    <source>
        <strain evidence="3 4">JCM 15085</strain>
    </source>
</reference>
<comment type="caution">
    <text evidence="3">The sequence shown here is derived from an EMBL/GenBank/DDBJ whole genome shotgun (WGS) entry which is preliminary data.</text>
</comment>
<accession>A0A3M8DCD9</accession>
<feature type="transmembrane region" description="Helical" evidence="1">
    <location>
        <begin position="21"/>
        <end position="47"/>
    </location>
</feature>
<proteinExistence type="predicted"/>
<dbReference type="EMBL" id="RHHT01000003">
    <property type="protein sequence ID" value="RNB85656.1"/>
    <property type="molecule type" value="Genomic_DNA"/>
</dbReference>
<feature type="transmembrane region" description="Helical" evidence="1">
    <location>
        <begin position="103"/>
        <end position="120"/>
    </location>
</feature>
<dbReference type="InterPro" id="IPR007065">
    <property type="entry name" value="HPP"/>
</dbReference>
<dbReference type="RefSeq" id="WP_122912157.1">
    <property type="nucleotide sequence ID" value="NZ_RHHT01000003.1"/>
</dbReference>
<feature type="transmembrane region" description="Helical" evidence="1">
    <location>
        <begin position="53"/>
        <end position="73"/>
    </location>
</feature>
<keyword evidence="1" id="KW-1133">Transmembrane helix</keyword>
<dbReference type="AlphaFoldDB" id="A0A3M8DCD9"/>
<evidence type="ECO:0000256" key="1">
    <source>
        <dbReference type="SAM" id="Phobius"/>
    </source>
</evidence>
<keyword evidence="1" id="KW-0472">Membrane</keyword>
<name>A0A3M8DCD9_9BACL</name>
<dbReference type="InterPro" id="IPR058581">
    <property type="entry name" value="TM_HPP"/>
</dbReference>
<feature type="domain" description="HPP transmembrane region" evidence="2">
    <location>
        <begin position="25"/>
        <end position="172"/>
    </location>
</feature>
<evidence type="ECO:0000259" key="2">
    <source>
        <dbReference type="Pfam" id="PF04982"/>
    </source>
</evidence>
<organism evidence="3 4">
    <name type="scientific">Brevibacillus panacihumi</name>
    <dbReference type="NCBI Taxonomy" id="497735"/>
    <lineage>
        <taxon>Bacteria</taxon>
        <taxon>Bacillati</taxon>
        <taxon>Bacillota</taxon>
        <taxon>Bacilli</taxon>
        <taxon>Bacillales</taxon>
        <taxon>Paenibacillaceae</taxon>
        <taxon>Brevibacillus</taxon>
    </lineage>
</organism>
<dbReference type="PANTHER" id="PTHR33741:SF5">
    <property type="entry name" value="TRANSMEMBRANE PROTEIN DDB_G0269096-RELATED"/>
    <property type="match status" value="1"/>
</dbReference>
<dbReference type="PANTHER" id="PTHR33741">
    <property type="entry name" value="TRANSMEMBRANE PROTEIN DDB_G0269096-RELATED"/>
    <property type="match status" value="1"/>
</dbReference>
<gene>
    <name evidence="3" type="ORF">EDM58_03795</name>
</gene>
<keyword evidence="1" id="KW-0812">Transmembrane</keyword>
<sequence>MMQWSGLQTYVKKMSGTGKRSPLKVSGSVALFAGAGGMLTIGLLGLLTEMTTVLWLMAPFGASCVLAFVLWDAPLSQPRNIIGGHFISSLVGILLYQLGGNSIWLVALGVGLAIALMHVTKTTHPPAGADPIVVMVAGCGWDYLFSPVLIGAVAVVGVAIVFNNLHKARHYPVFWY</sequence>
<evidence type="ECO:0000313" key="3">
    <source>
        <dbReference type="EMBL" id="RNB85656.1"/>
    </source>
</evidence>
<feature type="transmembrane region" description="Helical" evidence="1">
    <location>
        <begin position="132"/>
        <end position="162"/>
    </location>
</feature>
<evidence type="ECO:0000313" key="4">
    <source>
        <dbReference type="Proteomes" id="UP000281915"/>
    </source>
</evidence>
<dbReference type="Pfam" id="PF04982">
    <property type="entry name" value="TM_HPP"/>
    <property type="match status" value="1"/>
</dbReference>
<protein>
    <submittedName>
        <fullName evidence="3">HPP family protein</fullName>
    </submittedName>
</protein>
<feature type="transmembrane region" description="Helical" evidence="1">
    <location>
        <begin position="80"/>
        <end position="97"/>
    </location>
</feature>
<dbReference type="Proteomes" id="UP000281915">
    <property type="component" value="Unassembled WGS sequence"/>
</dbReference>